<dbReference type="Proteomes" id="UP000800038">
    <property type="component" value="Unassembled WGS sequence"/>
</dbReference>
<name>A0A6A5SGE2_9PLEO</name>
<reference evidence="1" key="1">
    <citation type="journal article" date="2020" name="Stud. Mycol.">
        <title>101 Dothideomycetes genomes: a test case for predicting lifestyles and emergence of pathogens.</title>
        <authorList>
            <person name="Haridas S."/>
            <person name="Albert R."/>
            <person name="Binder M."/>
            <person name="Bloem J."/>
            <person name="Labutti K."/>
            <person name="Salamov A."/>
            <person name="Andreopoulos B."/>
            <person name="Baker S."/>
            <person name="Barry K."/>
            <person name="Bills G."/>
            <person name="Bluhm B."/>
            <person name="Cannon C."/>
            <person name="Castanera R."/>
            <person name="Culley D."/>
            <person name="Daum C."/>
            <person name="Ezra D."/>
            <person name="Gonzalez J."/>
            <person name="Henrissat B."/>
            <person name="Kuo A."/>
            <person name="Liang C."/>
            <person name="Lipzen A."/>
            <person name="Lutzoni F."/>
            <person name="Magnuson J."/>
            <person name="Mondo S."/>
            <person name="Nolan M."/>
            <person name="Ohm R."/>
            <person name="Pangilinan J."/>
            <person name="Park H.-J."/>
            <person name="Ramirez L."/>
            <person name="Alfaro M."/>
            <person name="Sun H."/>
            <person name="Tritt A."/>
            <person name="Yoshinaga Y."/>
            <person name="Zwiers L.-H."/>
            <person name="Turgeon B."/>
            <person name="Goodwin S."/>
            <person name="Spatafora J."/>
            <person name="Crous P."/>
            <person name="Grigoriev I."/>
        </authorList>
    </citation>
    <scope>NUCLEOTIDE SEQUENCE</scope>
    <source>
        <strain evidence="1">CBS 161.51</strain>
    </source>
</reference>
<organism evidence="1 2">
    <name type="scientific">Clathrospora elynae</name>
    <dbReference type="NCBI Taxonomy" id="706981"/>
    <lineage>
        <taxon>Eukaryota</taxon>
        <taxon>Fungi</taxon>
        <taxon>Dikarya</taxon>
        <taxon>Ascomycota</taxon>
        <taxon>Pezizomycotina</taxon>
        <taxon>Dothideomycetes</taxon>
        <taxon>Pleosporomycetidae</taxon>
        <taxon>Pleosporales</taxon>
        <taxon>Diademaceae</taxon>
        <taxon>Clathrospora</taxon>
    </lineage>
</organism>
<dbReference type="InterPro" id="IPR016181">
    <property type="entry name" value="Acyl_CoA_acyltransferase"/>
</dbReference>
<evidence type="ECO:0000313" key="1">
    <source>
        <dbReference type="EMBL" id="KAF1938734.1"/>
    </source>
</evidence>
<dbReference type="AlphaFoldDB" id="A0A6A5SGE2"/>
<keyword evidence="2" id="KW-1185">Reference proteome</keyword>
<dbReference type="EMBL" id="ML976097">
    <property type="protein sequence ID" value="KAF1938734.1"/>
    <property type="molecule type" value="Genomic_DNA"/>
</dbReference>
<dbReference type="Gene3D" id="3.40.630.30">
    <property type="match status" value="1"/>
</dbReference>
<proteinExistence type="predicted"/>
<dbReference type="SUPFAM" id="SSF55729">
    <property type="entry name" value="Acyl-CoA N-acyltransferases (Nat)"/>
    <property type="match status" value="1"/>
</dbReference>
<evidence type="ECO:0000313" key="2">
    <source>
        <dbReference type="Proteomes" id="UP000800038"/>
    </source>
</evidence>
<gene>
    <name evidence="1" type="ORF">EJ02DRAFT_457640</name>
</gene>
<evidence type="ECO:0008006" key="3">
    <source>
        <dbReference type="Google" id="ProtNLM"/>
    </source>
</evidence>
<dbReference type="OrthoDB" id="5169850at2759"/>
<sequence>MSTLTNTATPNPNGPSSLKPRYEIRKLEAQHLPWAAAVMGHSHAFHSTVLGVMYPDRDMGVWLQDLYPALQYLVAHQIASGMSFGVFDREYEFKTAEARKAGGKLFWDPNEPSIEKTQGRKAEGMRMLQQMDFPLVSIALSYDAHVPFLAEKMKPLLDAMPEFGIFYGILAERDTRDPASWAATGPGQVLMRNATSTRHDYEGQGIMAALARWLRREAAAKGYRGIQIECMNDAVTHVWSNGVEQPFRATVVSEFECETWEDEKGKKVFAPARQRATKCWVDLKPEGV</sequence>
<protein>
    <recommendedName>
        <fullName evidence="3">N-acetyltransferase domain-containing protein</fullName>
    </recommendedName>
</protein>
<accession>A0A6A5SGE2</accession>